<dbReference type="InterPro" id="IPR013083">
    <property type="entry name" value="Znf_RING/FYVE/PHD"/>
</dbReference>
<keyword evidence="1" id="KW-0479">Metal-binding</keyword>
<dbReference type="SMART" id="SM00233">
    <property type="entry name" value="PH"/>
    <property type="match status" value="2"/>
</dbReference>
<evidence type="ECO:0000259" key="6">
    <source>
        <dbReference type="PROSITE" id="PS50010"/>
    </source>
</evidence>
<feature type="domain" description="DH" evidence="6">
    <location>
        <begin position="350"/>
        <end position="533"/>
    </location>
</feature>
<evidence type="ECO:0000256" key="4">
    <source>
        <dbReference type="PROSITE-ProRule" id="PRU00091"/>
    </source>
</evidence>
<dbReference type="PROSITE" id="PS50010">
    <property type="entry name" value="DH_2"/>
    <property type="match status" value="1"/>
</dbReference>
<dbReference type="CDD" id="cd00160">
    <property type="entry name" value="RhoGEF"/>
    <property type="match status" value="1"/>
</dbReference>
<dbReference type="Proteomes" id="UP000492821">
    <property type="component" value="Unassembled WGS sequence"/>
</dbReference>
<reference evidence="9" key="2">
    <citation type="submission" date="2020-10" db="UniProtKB">
        <authorList>
            <consortium name="WormBaseParasite"/>
        </authorList>
    </citation>
    <scope>IDENTIFICATION</scope>
</reference>
<evidence type="ECO:0000256" key="3">
    <source>
        <dbReference type="ARBA" id="ARBA00022833"/>
    </source>
</evidence>
<dbReference type="InterPro" id="IPR035899">
    <property type="entry name" value="DBL_dom_sf"/>
</dbReference>
<evidence type="ECO:0000313" key="8">
    <source>
        <dbReference type="Proteomes" id="UP000492821"/>
    </source>
</evidence>
<dbReference type="InterPro" id="IPR051092">
    <property type="entry name" value="FYVE_RhoGEF_PH"/>
</dbReference>
<dbReference type="InterPro" id="IPR017455">
    <property type="entry name" value="Znf_FYVE-rel"/>
</dbReference>
<dbReference type="InterPro" id="IPR001849">
    <property type="entry name" value="PH_domain"/>
</dbReference>
<dbReference type="PROSITE" id="PS50178">
    <property type="entry name" value="ZF_FYVE"/>
    <property type="match status" value="1"/>
</dbReference>
<protein>
    <submittedName>
        <fullName evidence="9">Rho guanine nucleotide exchange factor 10</fullName>
    </submittedName>
</protein>
<dbReference type="GO" id="GO:0005737">
    <property type="term" value="C:cytoplasm"/>
    <property type="evidence" value="ECO:0007669"/>
    <property type="project" value="TreeGrafter"/>
</dbReference>
<dbReference type="SMART" id="SM00325">
    <property type="entry name" value="RhoGEF"/>
    <property type="match status" value="1"/>
</dbReference>
<accession>A0A7E4VFE8</accession>
<sequence>MRAIRKTMHALGPCSLVTLFGGVKELEMAGMTVKAPDFMLRAFDKFNIPPDIDLNNGQQIKSIEESEEIDPEDNCKVHITTYNVISADGLEETQFTTRRKVKVESTQITKRLQFCNGLESNREEKTEVLTGEVDRSGRIVFGNNQQISGIRPNMFSESLLKKQNNCFQSLLMEKKEQLQKSFPELFAKMRTEPQIFGATETIVNPDGSVVTRTHSSKAFSSRFSHQETYVNGVRQQSKSKFRALFEYKGPEGGFNVNLSNRTDDDLSEDEDDDDDLIWRRFVLPDANTIMTQPQKMVAYRNQKPRGSRSIDVDRQSHSDFSEIADNTSALVTDTGKVPKIKTQSLKKHEKAFHAVNEIVDSEARYIAKLALLEKFRADIEADKVLDKRQMSSLFANISSLYQFHNQHLLPQLLDRVREWQSTRRISDVFKKQAPFMKMYSEYTNNYKNAVQLFEDCLKKKKKFAEIVHEFEKMPECENLPLMSHMICPVQRVMRYQLLLKEYLKYLSDDDVDYADTEKALELVLEAASHANEMMRRLDRYRNVLEVQELLGNSISLVSPGRELLKRAKLMKISSHNDKIEERLLFIFNDIILLAGERSISLGGGKFRVRAIFDALYTHICEGDNLERENSFYLRGCDSQSGPATRVELFTDTAAAKKELIDCIWAAISEVHQRKKSFTSSVSSNSITSPRSERKCCVRCDTDFSFFAKDVSCSKCAQKYCKKCFGPRRQEPKRLRICEDCIRQYNENGSSNKENRSAVARQDLLSVPASDIDEAIKFGIMKFRGPSGKTLSRYFVLRKTFCLYSYLDEQDDSALAMLPISGCEIEPLPDLSFSLRHLNRMYIFTTSNEGDFAEWMAALILSANAQLPSEDQRKST</sequence>
<feature type="domain" description="PH" evidence="5">
    <location>
        <begin position="773"/>
        <end position="863"/>
    </location>
</feature>
<keyword evidence="3" id="KW-0862">Zinc</keyword>
<evidence type="ECO:0000256" key="2">
    <source>
        <dbReference type="ARBA" id="ARBA00022771"/>
    </source>
</evidence>
<dbReference type="GO" id="GO:0046847">
    <property type="term" value="P:filopodium assembly"/>
    <property type="evidence" value="ECO:0007669"/>
    <property type="project" value="TreeGrafter"/>
</dbReference>
<dbReference type="InterPro" id="IPR000219">
    <property type="entry name" value="DH_dom"/>
</dbReference>
<dbReference type="WBParaSite" id="Pan_g20439.t1">
    <property type="protein sequence ID" value="Pan_g20439.t1"/>
    <property type="gene ID" value="Pan_g20439"/>
</dbReference>
<name>A0A7E4VFE8_PANRE</name>
<dbReference type="GO" id="GO:0007010">
    <property type="term" value="P:cytoskeleton organization"/>
    <property type="evidence" value="ECO:0007669"/>
    <property type="project" value="TreeGrafter"/>
</dbReference>
<dbReference type="AlphaFoldDB" id="A0A7E4VFE8"/>
<dbReference type="Pfam" id="PF00621">
    <property type="entry name" value="RhoGEF"/>
    <property type="match status" value="1"/>
</dbReference>
<dbReference type="GO" id="GO:0008270">
    <property type="term" value="F:zinc ion binding"/>
    <property type="evidence" value="ECO:0007669"/>
    <property type="project" value="UniProtKB-KW"/>
</dbReference>
<dbReference type="SUPFAM" id="SSF57903">
    <property type="entry name" value="FYVE/PHD zinc finger"/>
    <property type="match status" value="1"/>
</dbReference>
<evidence type="ECO:0000259" key="5">
    <source>
        <dbReference type="PROSITE" id="PS50003"/>
    </source>
</evidence>
<organism evidence="8 9">
    <name type="scientific">Panagrellus redivivus</name>
    <name type="common">Microworm</name>
    <dbReference type="NCBI Taxonomy" id="6233"/>
    <lineage>
        <taxon>Eukaryota</taxon>
        <taxon>Metazoa</taxon>
        <taxon>Ecdysozoa</taxon>
        <taxon>Nematoda</taxon>
        <taxon>Chromadorea</taxon>
        <taxon>Rhabditida</taxon>
        <taxon>Tylenchina</taxon>
        <taxon>Panagrolaimomorpha</taxon>
        <taxon>Panagrolaimoidea</taxon>
        <taxon>Panagrolaimidae</taxon>
        <taxon>Panagrellus</taxon>
    </lineage>
</organism>
<dbReference type="Gene3D" id="3.30.40.10">
    <property type="entry name" value="Zinc/RING finger domain, C3HC4 (zinc finger)"/>
    <property type="match status" value="1"/>
</dbReference>
<keyword evidence="8" id="KW-1185">Reference proteome</keyword>
<reference evidence="8" key="1">
    <citation type="journal article" date="2013" name="Genetics">
        <title>The draft genome and transcriptome of Panagrellus redivivus are shaped by the harsh demands of a free-living lifestyle.</title>
        <authorList>
            <person name="Srinivasan J."/>
            <person name="Dillman A.R."/>
            <person name="Macchietto M.G."/>
            <person name="Heikkinen L."/>
            <person name="Lakso M."/>
            <person name="Fracchia K.M."/>
            <person name="Antoshechkin I."/>
            <person name="Mortazavi A."/>
            <person name="Wong G."/>
            <person name="Sternberg P.W."/>
        </authorList>
    </citation>
    <scope>NUCLEOTIDE SEQUENCE [LARGE SCALE GENOMIC DNA]</scope>
    <source>
        <strain evidence="8">MT8872</strain>
    </source>
</reference>
<keyword evidence="2 4" id="KW-0863">Zinc-finger</keyword>
<dbReference type="GO" id="GO:0005085">
    <property type="term" value="F:guanyl-nucleotide exchange factor activity"/>
    <property type="evidence" value="ECO:0007669"/>
    <property type="project" value="InterPro"/>
</dbReference>
<dbReference type="Pfam" id="PF00169">
    <property type="entry name" value="PH"/>
    <property type="match status" value="1"/>
</dbReference>
<evidence type="ECO:0000259" key="7">
    <source>
        <dbReference type="PROSITE" id="PS50178"/>
    </source>
</evidence>
<dbReference type="PANTHER" id="PTHR12673">
    <property type="entry name" value="FACIOGENITAL DYSPLASIA PROTEIN"/>
    <property type="match status" value="1"/>
</dbReference>
<evidence type="ECO:0000256" key="1">
    <source>
        <dbReference type="ARBA" id="ARBA00022723"/>
    </source>
</evidence>
<proteinExistence type="predicted"/>
<dbReference type="PROSITE" id="PS50003">
    <property type="entry name" value="PH_DOMAIN"/>
    <property type="match status" value="1"/>
</dbReference>
<feature type="domain" description="FYVE-type" evidence="7">
    <location>
        <begin position="690"/>
        <end position="745"/>
    </location>
</feature>
<dbReference type="PANTHER" id="PTHR12673:SF241">
    <property type="entry name" value="DH DOMAIN-CONTAINING PROTEIN"/>
    <property type="match status" value="1"/>
</dbReference>
<dbReference type="SUPFAM" id="SSF50729">
    <property type="entry name" value="PH domain-like"/>
    <property type="match status" value="2"/>
</dbReference>
<dbReference type="SUPFAM" id="SSF48065">
    <property type="entry name" value="DBL homology domain (DH-domain)"/>
    <property type="match status" value="1"/>
</dbReference>
<dbReference type="Gene3D" id="1.20.900.10">
    <property type="entry name" value="Dbl homology (DH) domain"/>
    <property type="match status" value="1"/>
</dbReference>
<evidence type="ECO:0000313" key="9">
    <source>
        <dbReference type="WBParaSite" id="Pan_g20439.t1"/>
    </source>
</evidence>
<dbReference type="InterPro" id="IPR011011">
    <property type="entry name" value="Znf_FYVE_PHD"/>
</dbReference>
<dbReference type="InterPro" id="IPR011993">
    <property type="entry name" value="PH-like_dom_sf"/>
</dbReference>
<dbReference type="Gene3D" id="2.30.29.30">
    <property type="entry name" value="Pleckstrin-homology domain (PH domain)/Phosphotyrosine-binding domain (PTB)"/>
    <property type="match status" value="2"/>
</dbReference>